<dbReference type="PROSITE" id="PS50994">
    <property type="entry name" value="INTEGRASE"/>
    <property type="match status" value="1"/>
</dbReference>
<feature type="domain" description="Ubiquitin-like protease family profile" evidence="13">
    <location>
        <begin position="773"/>
        <end position="990"/>
    </location>
</feature>
<keyword evidence="4" id="KW-0336">GPI-anchor</keyword>
<dbReference type="SUPFAM" id="SSF53098">
    <property type="entry name" value="Ribonuclease H-like"/>
    <property type="match status" value="1"/>
</dbReference>
<dbReference type="Pfam" id="PF24626">
    <property type="entry name" value="SH3_Tf2-1"/>
    <property type="match status" value="1"/>
</dbReference>
<keyword evidence="3" id="KW-1003">Cell membrane</keyword>
<protein>
    <recommendedName>
        <fullName evidence="17">Integrase catalytic domain-containing protein</fullName>
    </recommendedName>
</protein>
<keyword evidence="16" id="KW-1185">Reference proteome</keyword>
<dbReference type="AlphaFoldDB" id="A0A2G2X379"/>
<keyword evidence="9" id="KW-1015">Disulfide bond</keyword>
<feature type="region of interest" description="Disordered" evidence="12">
    <location>
        <begin position="671"/>
        <end position="690"/>
    </location>
</feature>
<evidence type="ECO:0000256" key="1">
    <source>
        <dbReference type="ARBA" id="ARBA00004609"/>
    </source>
</evidence>
<evidence type="ECO:0000256" key="6">
    <source>
        <dbReference type="ARBA" id="ARBA00022729"/>
    </source>
</evidence>
<dbReference type="GO" id="GO:0009506">
    <property type="term" value="C:plasmodesma"/>
    <property type="evidence" value="ECO:0007669"/>
    <property type="project" value="UniProtKB-ARBA"/>
</dbReference>
<dbReference type="PANTHER" id="PTHR45835:SF91">
    <property type="entry name" value="RETROTRANSPOSON, TY3-GYPSY SUBCLASS-LIKE PROTEIN"/>
    <property type="match status" value="1"/>
</dbReference>
<evidence type="ECO:0000259" key="14">
    <source>
        <dbReference type="PROSITE" id="PS50994"/>
    </source>
</evidence>
<keyword evidence="8" id="KW-0472">Membrane</keyword>
<comment type="subcellular location">
    <subcellularLocation>
        <location evidence="1">Cell membrane</location>
        <topology evidence="1">Lipid-anchor</topology>
        <topology evidence="1">GPI-anchor</topology>
    </subcellularLocation>
</comment>
<dbReference type="EMBL" id="MLFT02000003">
    <property type="protein sequence ID" value="PHT51913.1"/>
    <property type="molecule type" value="Genomic_DNA"/>
</dbReference>
<evidence type="ECO:0000259" key="13">
    <source>
        <dbReference type="PROSITE" id="PS50600"/>
    </source>
</evidence>
<gene>
    <name evidence="15" type="ORF">CQW23_06375</name>
</gene>
<proteinExistence type="inferred from homology"/>
<keyword evidence="10" id="KW-0325">Glycoprotein</keyword>
<keyword evidence="5" id="KW-0645">Protease</keyword>
<evidence type="ECO:0000256" key="9">
    <source>
        <dbReference type="ARBA" id="ARBA00023157"/>
    </source>
</evidence>
<dbReference type="InterPro" id="IPR038765">
    <property type="entry name" value="Papain-like_cys_pep_sf"/>
</dbReference>
<dbReference type="Proteomes" id="UP000224567">
    <property type="component" value="Unassembled WGS sequence"/>
</dbReference>
<evidence type="ECO:0000313" key="16">
    <source>
        <dbReference type="Proteomes" id="UP000224567"/>
    </source>
</evidence>
<dbReference type="SUPFAM" id="SSF54001">
    <property type="entry name" value="Cysteine proteinases"/>
    <property type="match status" value="1"/>
</dbReference>
<evidence type="ECO:0000256" key="8">
    <source>
        <dbReference type="ARBA" id="ARBA00023136"/>
    </source>
</evidence>
<evidence type="ECO:0000256" key="5">
    <source>
        <dbReference type="ARBA" id="ARBA00022670"/>
    </source>
</evidence>
<dbReference type="GO" id="GO:0006508">
    <property type="term" value="P:proteolysis"/>
    <property type="evidence" value="ECO:0007669"/>
    <property type="project" value="UniProtKB-KW"/>
</dbReference>
<dbReference type="Pfam" id="PF02902">
    <property type="entry name" value="Peptidase_C48"/>
    <property type="match status" value="1"/>
</dbReference>
<evidence type="ECO:0008006" key="17">
    <source>
        <dbReference type="Google" id="ProtNLM"/>
    </source>
</evidence>
<reference evidence="15 16" key="1">
    <citation type="journal article" date="2017" name="Genome Biol.">
        <title>New reference genome sequences of hot pepper reveal the massive evolution of plant disease-resistance genes by retroduplication.</title>
        <authorList>
            <person name="Kim S."/>
            <person name="Park J."/>
            <person name="Yeom S.I."/>
            <person name="Kim Y.M."/>
            <person name="Seo E."/>
            <person name="Kim K.T."/>
            <person name="Kim M.S."/>
            <person name="Lee J.M."/>
            <person name="Cheong K."/>
            <person name="Shin H.S."/>
            <person name="Kim S.B."/>
            <person name="Han K."/>
            <person name="Lee J."/>
            <person name="Park M."/>
            <person name="Lee H.A."/>
            <person name="Lee H.Y."/>
            <person name="Lee Y."/>
            <person name="Oh S."/>
            <person name="Lee J.H."/>
            <person name="Choi E."/>
            <person name="Choi E."/>
            <person name="Lee S.E."/>
            <person name="Jeon J."/>
            <person name="Kim H."/>
            <person name="Choi G."/>
            <person name="Song H."/>
            <person name="Lee J."/>
            <person name="Lee S.C."/>
            <person name="Kwon J.K."/>
            <person name="Lee H.Y."/>
            <person name="Koo N."/>
            <person name="Hong Y."/>
            <person name="Kim R.W."/>
            <person name="Kang W.H."/>
            <person name="Huh J.H."/>
            <person name="Kang B.C."/>
            <person name="Yang T.J."/>
            <person name="Lee Y.H."/>
            <person name="Bennetzen J.L."/>
            <person name="Choi D."/>
        </authorList>
    </citation>
    <scope>NUCLEOTIDE SEQUENCE [LARGE SCALE GENOMIC DNA]</scope>
    <source>
        <strain evidence="16">cv. PBC81</strain>
    </source>
</reference>
<keyword evidence="6" id="KW-0732">Signal</keyword>
<dbReference type="PROSITE" id="PS50600">
    <property type="entry name" value="ULP_PROTEASE"/>
    <property type="match status" value="1"/>
</dbReference>
<keyword evidence="7" id="KW-0378">Hydrolase</keyword>
<dbReference type="InterPro" id="IPR001584">
    <property type="entry name" value="Integrase_cat-core"/>
</dbReference>
<comment type="caution">
    <text evidence="15">The sequence shown here is derived from an EMBL/GenBank/DDBJ whole genome shotgun (WGS) entry which is preliminary data.</text>
</comment>
<dbReference type="GO" id="GO:0003676">
    <property type="term" value="F:nucleic acid binding"/>
    <property type="evidence" value="ECO:0007669"/>
    <property type="project" value="InterPro"/>
</dbReference>
<dbReference type="PANTHER" id="PTHR45835">
    <property type="entry name" value="YALI0A06105P"/>
    <property type="match status" value="1"/>
</dbReference>
<dbReference type="InterPro" id="IPR012946">
    <property type="entry name" value="X8"/>
</dbReference>
<accession>A0A2G2X379</accession>
<reference evidence="16" key="2">
    <citation type="journal article" date="2017" name="J. Anim. Genet.">
        <title>Multiple reference genome sequences of hot pepper reveal the massive evolution of plant disease resistance genes by retroduplication.</title>
        <authorList>
            <person name="Kim S."/>
            <person name="Park J."/>
            <person name="Yeom S.-I."/>
            <person name="Kim Y.-M."/>
            <person name="Seo E."/>
            <person name="Kim K.-T."/>
            <person name="Kim M.-S."/>
            <person name="Lee J.M."/>
            <person name="Cheong K."/>
            <person name="Shin H.-S."/>
            <person name="Kim S.-B."/>
            <person name="Han K."/>
            <person name="Lee J."/>
            <person name="Park M."/>
            <person name="Lee H.-A."/>
            <person name="Lee H.-Y."/>
            <person name="Lee Y."/>
            <person name="Oh S."/>
            <person name="Lee J.H."/>
            <person name="Choi E."/>
            <person name="Choi E."/>
            <person name="Lee S.E."/>
            <person name="Jeon J."/>
            <person name="Kim H."/>
            <person name="Choi G."/>
            <person name="Song H."/>
            <person name="Lee J."/>
            <person name="Lee S.-C."/>
            <person name="Kwon J.-K."/>
            <person name="Lee H.-Y."/>
            <person name="Koo N."/>
            <person name="Hong Y."/>
            <person name="Kim R.W."/>
            <person name="Kang W.-H."/>
            <person name="Huh J.H."/>
            <person name="Kang B.-C."/>
            <person name="Yang T.-J."/>
            <person name="Lee Y.-H."/>
            <person name="Bennetzen J.L."/>
            <person name="Choi D."/>
        </authorList>
    </citation>
    <scope>NUCLEOTIDE SEQUENCE [LARGE SCALE GENOMIC DNA]</scope>
    <source>
        <strain evidence="16">cv. PBC81</strain>
    </source>
</reference>
<dbReference type="Pfam" id="PF07983">
    <property type="entry name" value="X8"/>
    <property type="match status" value="1"/>
</dbReference>
<keyword evidence="11" id="KW-0449">Lipoprotein</keyword>
<dbReference type="GO" id="GO:0005886">
    <property type="term" value="C:plasma membrane"/>
    <property type="evidence" value="ECO:0007669"/>
    <property type="project" value="UniProtKB-SubCell"/>
</dbReference>
<dbReference type="GO" id="GO:0015074">
    <property type="term" value="P:DNA integration"/>
    <property type="evidence" value="ECO:0007669"/>
    <property type="project" value="InterPro"/>
</dbReference>
<dbReference type="InterPro" id="IPR003653">
    <property type="entry name" value="Peptidase_C48_C"/>
</dbReference>
<organism evidence="15 16">
    <name type="scientific">Capsicum baccatum</name>
    <name type="common">Peruvian pepper</name>
    <dbReference type="NCBI Taxonomy" id="33114"/>
    <lineage>
        <taxon>Eukaryota</taxon>
        <taxon>Viridiplantae</taxon>
        <taxon>Streptophyta</taxon>
        <taxon>Embryophyta</taxon>
        <taxon>Tracheophyta</taxon>
        <taxon>Spermatophyta</taxon>
        <taxon>Magnoliopsida</taxon>
        <taxon>eudicotyledons</taxon>
        <taxon>Gunneridae</taxon>
        <taxon>Pentapetalae</taxon>
        <taxon>asterids</taxon>
        <taxon>lamiids</taxon>
        <taxon>Solanales</taxon>
        <taxon>Solanaceae</taxon>
        <taxon>Solanoideae</taxon>
        <taxon>Capsiceae</taxon>
        <taxon>Capsicum</taxon>
    </lineage>
</organism>
<evidence type="ECO:0000256" key="4">
    <source>
        <dbReference type="ARBA" id="ARBA00022622"/>
    </source>
</evidence>
<dbReference type="Gene3D" id="3.30.420.10">
    <property type="entry name" value="Ribonuclease H-like superfamily/Ribonuclease H"/>
    <property type="match status" value="1"/>
</dbReference>
<evidence type="ECO:0000256" key="12">
    <source>
        <dbReference type="SAM" id="MobiDB-lite"/>
    </source>
</evidence>
<evidence type="ECO:0000313" key="15">
    <source>
        <dbReference type="EMBL" id="PHT51913.1"/>
    </source>
</evidence>
<dbReference type="OrthoDB" id="1304875at2759"/>
<dbReference type="Gene3D" id="3.40.395.10">
    <property type="entry name" value="Adenoviral Proteinase, Chain A"/>
    <property type="match status" value="1"/>
</dbReference>
<evidence type="ECO:0000256" key="10">
    <source>
        <dbReference type="ARBA" id="ARBA00023180"/>
    </source>
</evidence>
<dbReference type="SMART" id="SM00768">
    <property type="entry name" value="X8"/>
    <property type="match status" value="1"/>
</dbReference>
<comment type="similarity">
    <text evidence="2">Belongs to the peptidase C48 family.</text>
</comment>
<evidence type="ECO:0000256" key="2">
    <source>
        <dbReference type="ARBA" id="ARBA00005234"/>
    </source>
</evidence>
<evidence type="ECO:0000256" key="3">
    <source>
        <dbReference type="ARBA" id="ARBA00022475"/>
    </source>
</evidence>
<dbReference type="InterPro" id="IPR036397">
    <property type="entry name" value="RNaseH_sf"/>
</dbReference>
<evidence type="ECO:0000256" key="11">
    <source>
        <dbReference type="ARBA" id="ARBA00023288"/>
    </source>
</evidence>
<dbReference type="GO" id="GO:0008234">
    <property type="term" value="F:cysteine-type peptidase activity"/>
    <property type="evidence" value="ECO:0007669"/>
    <property type="project" value="InterPro"/>
</dbReference>
<name>A0A2G2X379_CAPBA</name>
<sequence>MEAKHQRPVGLAQTFSIPVWKCDVINMDFVVGLPFSYLKHDSIWVMVDRLTKSTHFLPIKFTSMATAYAKPYVKEIVRLHGTMISIISDRGSPFKAQFWKSFHRNLGTLVNLSTAFYPQTGGQAECTIQTLKDTLRACILDFKGNWDDHLPLIEFAYNNSYHSSIGMTPFEALYGRRCRSHIGWFEVGDTQVSPIKVIMRFGKKDKLSPGYIGPYIIIHRIGQVAYELELPPELAAVHLVFLVSMLCKYLGEPSRIIPIKSIEFAGDLSFKEVPVAILDCQVRKLRTKDIASVKVNDFCLWVLRFTWKHRVYEEYKAHIVKIADIYVRPYCRFQLIFWANVGIAMAPDSAGSTYPKSLSYFSSGLRVVDAAPAIGGRVLHGSNGLWCVAKPSVPPETLQEALNYACGDEGADCEAISLTRSCYYPDTVVDHDSYAFNSYWQKTKSIGGTWGFGGTAMLINSDPSVGFRENISKYQNDPTIMKELQDTTNAKGKKLAAAISKGRRKEVVKRDPLPKGMKYVIKTVPHHLLSFGISCNRNFATDVEYFVDAEQKESVTDQEKIKAHSSVKEVNASPSLMDFGEQIPLAEQTPPIVAHMHESTKKINMFGGTNHEQVLLKVDMNAIESFVKAYVDKRFDHIKALMKNHHKEMTIQHEEMKKQHVEMMSALKEKLDPPQKNDDENVVSTGDHKQDEKTFVESSLKFNFDDSAILRETIEVQNVQKVSSTEISSDAFQEEIDNIVAGISTPVVAMPINFVELSQKVNLPDSSLQTNNVEVQNEPLESTNKITTELFQKSKDNIIDGIFILVVAMQIKSVSPKEINDSKCHIHNDWFSSVLLEADVAGDALSGQDDYKRLFLVASYENSLINIIKGFNIPAALPWHLVDDVYIPVNCDGNFHWVLAMISLKKRCIGVYESMLSSRNRESSHEIHKLPVMLPTYLRDNGFLKNTEQTVWSSLKAYTDKMSQCIGAVNQNSFYIEYVEDIAQQVSGSL</sequence>
<evidence type="ECO:0000256" key="7">
    <source>
        <dbReference type="ARBA" id="ARBA00022801"/>
    </source>
</evidence>
<dbReference type="FunFam" id="1.20.58.1040:FF:000001">
    <property type="entry name" value="Glucan endo-1,3-beta-glucosidase 4"/>
    <property type="match status" value="1"/>
</dbReference>
<dbReference type="InterPro" id="IPR012337">
    <property type="entry name" value="RNaseH-like_sf"/>
</dbReference>
<dbReference type="Gene3D" id="1.20.58.1040">
    <property type="match status" value="1"/>
</dbReference>
<dbReference type="GO" id="GO:0098552">
    <property type="term" value="C:side of membrane"/>
    <property type="evidence" value="ECO:0007669"/>
    <property type="project" value="UniProtKB-KW"/>
</dbReference>
<dbReference type="InterPro" id="IPR056924">
    <property type="entry name" value="SH3_Tf2-1"/>
</dbReference>
<feature type="domain" description="Integrase catalytic" evidence="14">
    <location>
        <begin position="4"/>
        <end position="177"/>
    </location>
</feature>